<name>A0AAV5VF76_9BILA</name>
<dbReference type="AlphaFoldDB" id="A0AAV5VF76"/>
<gene>
    <name evidence="1" type="ORF">PFISCL1PPCAC_9632</name>
</gene>
<dbReference type="Proteomes" id="UP001432322">
    <property type="component" value="Unassembled WGS sequence"/>
</dbReference>
<feature type="non-terminal residue" evidence="1">
    <location>
        <position position="1"/>
    </location>
</feature>
<reference evidence="1" key="1">
    <citation type="submission" date="2023-10" db="EMBL/GenBank/DDBJ databases">
        <title>Genome assembly of Pristionchus species.</title>
        <authorList>
            <person name="Yoshida K."/>
            <person name="Sommer R.J."/>
        </authorList>
    </citation>
    <scope>NUCLEOTIDE SEQUENCE</scope>
    <source>
        <strain evidence="1">RS5133</strain>
    </source>
</reference>
<keyword evidence="2" id="KW-1185">Reference proteome</keyword>
<dbReference type="EMBL" id="BTSY01000003">
    <property type="protein sequence ID" value="GMT18335.1"/>
    <property type="molecule type" value="Genomic_DNA"/>
</dbReference>
<comment type="caution">
    <text evidence="1">The sequence shown here is derived from an EMBL/GenBank/DDBJ whole genome shotgun (WGS) entry which is preliminary data.</text>
</comment>
<organism evidence="1 2">
    <name type="scientific">Pristionchus fissidentatus</name>
    <dbReference type="NCBI Taxonomy" id="1538716"/>
    <lineage>
        <taxon>Eukaryota</taxon>
        <taxon>Metazoa</taxon>
        <taxon>Ecdysozoa</taxon>
        <taxon>Nematoda</taxon>
        <taxon>Chromadorea</taxon>
        <taxon>Rhabditida</taxon>
        <taxon>Rhabditina</taxon>
        <taxon>Diplogasteromorpha</taxon>
        <taxon>Diplogasteroidea</taxon>
        <taxon>Neodiplogasteridae</taxon>
        <taxon>Pristionchus</taxon>
    </lineage>
</organism>
<evidence type="ECO:0000313" key="2">
    <source>
        <dbReference type="Proteomes" id="UP001432322"/>
    </source>
</evidence>
<feature type="non-terminal residue" evidence="1">
    <location>
        <position position="140"/>
    </location>
</feature>
<proteinExistence type="predicted"/>
<evidence type="ECO:0000313" key="1">
    <source>
        <dbReference type="EMBL" id="GMT18335.1"/>
    </source>
</evidence>
<sequence length="140" mass="16217">YELRDTQVKELRREGTALHKTRSRTNVFPDLSRCCNVAVIRDNAYCFTGRLWALHLPTLNWEQLKVDGEQIPFCPSESLIRVVDSSIGLLEISAFSRFPTTLTVLYQLDDINRKPNLGVDPISRWAESRQEEFEDEESDE</sequence>
<protein>
    <submittedName>
        <fullName evidence="1">Uncharacterized protein</fullName>
    </submittedName>
</protein>
<accession>A0AAV5VF76</accession>